<reference evidence="1 2" key="1">
    <citation type="journal article" date="2024" name="bioRxiv">
        <title>A reference genome for Trichogramma kaykai: A tiny desert-dwelling parasitoid wasp with competing sex-ratio distorters.</title>
        <authorList>
            <person name="Culotta J."/>
            <person name="Lindsey A.R."/>
        </authorList>
    </citation>
    <scope>NUCLEOTIDE SEQUENCE [LARGE SCALE GENOMIC DNA]</scope>
    <source>
        <strain evidence="1 2">KSX58</strain>
    </source>
</reference>
<name>A0ABD2WDR8_9HYME</name>
<evidence type="ECO:0000313" key="2">
    <source>
        <dbReference type="Proteomes" id="UP001627154"/>
    </source>
</evidence>
<accession>A0ABD2WDR8</accession>
<organism evidence="1 2">
    <name type="scientific">Trichogramma kaykai</name>
    <dbReference type="NCBI Taxonomy" id="54128"/>
    <lineage>
        <taxon>Eukaryota</taxon>
        <taxon>Metazoa</taxon>
        <taxon>Ecdysozoa</taxon>
        <taxon>Arthropoda</taxon>
        <taxon>Hexapoda</taxon>
        <taxon>Insecta</taxon>
        <taxon>Pterygota</taxon>
        <taxon>Neoptera</taxon>
        <taxon>Endopterygota</taxon>
        <taxon>Hymenoptera</taxon>
        <taxon>Apocrita</taxon>
        <taxon>Proctotrupomorpha</taxon>
        <taxon>Chalcidoidea</taxon>
        <taxon>Trichogrammatidae</taxon>
        <taxon>Trichogramma</taxon>
    </lineage>
</organism>
<proteinExistence type="predicted"/>
<dbReference type="SUPFAM" id="SSF56672">
    <property type="entry name" value="DNA/RNA polymerases"/>
    <property type="match status" value="1"/>
</dbReference>
<comment type="caution">
    <text evidence="1">The sequence shown here is derived from an EMBL/GenBank/DDBJ whole genome shotgun (WGS) entry which is preliminary data.</text>
</comment>
<sequence>MLDNGATVNLIKLQRVSPEGSPYRFYIVANDFPVKEDGIIGRNLLKREAAVISYHYNSIVVRSDPLNPIPFLEGQESPSKRIGIVTRNATGVPSLSYVAPPTVNAYKDYCADREFVADCDELCSQSRKQQALPPSNGPTKQKIQVPARTRAIVQLKLITTALRDGYLPRIDTGNPDVFLGEGLVRNEGNTCKVLAINSGNNDVEFEVDPAEIIPFEYVVQDFESDSPSAVEDRPVLNAEQRNSRIREALDLNPLNPEEKASVLALIRDYPELFLLPGDPLPCTNLVYHEIPLENEIPINTKQYRHPPVHKEVIQKDIDKRLREGITISEPYELPNMDRTEETGPRWHP</sequence>
<dbReference type="EMBL" id="JBJJXI010000113">
    <property type="protein sequence ID" value="KAL3391023.1"/>
    <property type="molecule type" value="Genomic_DNA"/>
</dbReference>
<dbReference type="AlphaFoldDB" id="A0ABD2WDR8"/>
<gene>
    <name evidence="1" type="ORF">TKK_014271</name>
</gene>
<evidence type="ECO:0000313" key="1">
    <source>
        <dbReference type="EMBL" id="KAL3391023.1"/>
    </source>
</evidence>
<dbReference type="GO" id="GO:0071897">
    <property type="term" value="P:DNA biosynthetic process"/>
    <property type="evidence" value="ECO:0007669"/>
    <property type="project" value="UniProtKB-ARBA"/>
</dbReference>
<evidence type="ECO:0008006" key="3">
    <source>
        <dbReference type="Google" id="ProtNLM"/>
    </source>
</evidence>
<keyword evidence="2" id="KW-1185">Reference proteome</keyword>
<dbReference type="InterPro" id="IPR043502">
    <property type="entry name" value="DNA/RNA_pol_sf"/>
</dbReference>
<dbReference type="Proteomes" id="UP001627154">
    <property type="component" value="Unassembled WGS sequence"/>
</dbReference>
<protein>
    <recommendedName>
        <fullName evidence="3">Reverse transcriptase domain-containing protein</fullName>
    </recommendedName>
</protein>